<dbReference type="SUPFAM" id="SSF53098">
    <property type="entry name" value="Ribonuclease H-like"/>
    <property type="match status" value="1"/>
</dbReference>
<evidence type="ECO:0000259" key="2">
    <source>
        <dbReference type="PROSITE" id="PS50994"/>
    </source>
</evidence>
<dbReference type="InterPro" id="IPR012337">
    <property type="entry name" value="RNaseH-like_sf"/>
</dbReference>
<dbReference type="GO" id="GO:0003676">
    <property type="term" value="F:nucleic acid binding"/>
    <property type="evidence" value="ECO:0007669"/>
    <property type="project" value="InterPro"/>
</dbReference>
<dbReference type="EMBL" id="CP000463">
    <property type="protein sequence ID" value="ABJ06369.1"/>
    <property type="molecule type" value="Genomic_DNA"/>
</dbReference>
<feature type="domain" description="Integrase catalytic" evidence="2">
    <location>
        <begin position="304"/>
        <end position="508"/>
    </location>
</feature>
<gene>
    <name evidence="3" type="ordered locus">RPE_2430</name>
</gene>
<evidence type="ECO:0000256" key="1">
    <source>
        <dbReference type="SAM" id="MobiDB-lite"/>
    </source>
</evidence>
<reference evidence="3" key="1">
    <citation type="submission" date="2006-09" db="EMBL/GenBank/DDBJ databases">
        <title>Complete sequence of Rhodopseudomonas palustris BisA53.</title>
        <authorList>
            <consortium name="US DOE Joint Genome Institute"/>
            <person name="Copeland A."/>
            <person name="Lucas S."/>
            <person name="Lapidus A."/>
            <person name="Barry K."/>
            <person name="Detter J.C."/>
            <person name="Glavina del Rio T."/>
            <person name="Hammon N."/>
            <person name="Israni S."/>
            <person name="Dalin E."/>
            <person name="Tice H."/>
            <person name="Pitluck S."/>
            <person name="Chain P."/>
            <person name="Malfatti S."/>
            <person name="Shin M."/>
            <person name="Vergez L."/>
            <person name="Schmutz J."/>
            <person name="Larimer F."/>
            <person name="Land M."/>
            <person name="Hauser L."/>
            <person name="Pelletier D.A."/>
            <person name="Kyrpides N."/>
            <person name="Kim E."/>
            <person name="Harwood C.S."/>
            <person name="Oda Y."/>
            <person name="Richardson P."/>
        </authorList>
    </citation>
    <scope>NUCLEOTIDE SEQUENCE [LARGE SCALE GENOMIC DNA]</scope>
    <source>
        <strain evidence="3">BisA53</strain>
    </source>
</reference>
<dbReference type="InterPro" id="IPR001584">
    <property type="entry name" value="Integrase_cat-core"/>
</dbReference>
<evidence type="ECO:0000313" key="3">
    <source>
        <dbReference type="EMBL" id="ABJ06369.1"/>
    </source>
</evidence>
<dbReference type="Gene3D" id="3.30.420.10">
    <property type="entry name" value="Ribonuclease H-like superfamily/Ribonuclease H"/>
    <property type="match status" value="1"/>
</dbReference>
<name>Q07NW5_RHOP5</name>
<dbReference type="KEGG" id="rpe:RPE_2430"/>
<dbReference type="HOGENOM" id="CLU_018861_0_0_5"/>
<dbReference type="PROSITE" id="PS50994">
    <property type="entry name" value="INTEGRASE"/>
    <property type="match status" value="1"/>
</dbReference>
<proteinExistence type="predicted"/>
<dbReference type="eggNOG" id="COG2801">
    <property type="taxonomic scope" value="Bacteria"/>
</dbReference>
<sequence length="720" mass="80690">MNTPTPQEAASVSTDVVPRFRLEPTDKVTINGVDYVPKSADDFGHVLRRLDNSEMCESFTHAQIDELRKEDGWAHCRGFFSSSKAQLRTVRPETLLSDLPSKQLQRLLFRKTFCDEFLRMEADGLASRSDASMKGAIRSIFANIVTSALSDGRCGSEDVNLKRPPSPRSLRRWLDPYAACAWDPIALSHNYGRSGNRLPRFGKEERDLMQEYADMYAGRLQPSKKKLLSDLHGKIKELNKQRQIAGERLLKLPSRAAFERVIESLDPFHVYAGRNSPEAARKKFFVVQNGLSVTRPLERIELDENMIPLQTLLTDAKLWHRLTPKEQAEVERRRLWLSTAIDTATRCCLAALIVENPSEASAIATLEMAVNDKSAYASAAGCVTPWDQCGTPECIANDVGAGYKSFGYRAAACDLGADLMFPTTGTPQMRGKQERFYRTIHTGFFSRLNGRTFENVVAKGNYDCAANSDSDPSEMGQLLVRYLVDVYHNTPHSGLGGETPRNAWLRLTKIFPVIPPPDKEVNRHIFGLTQESRIGNHGVRVLGLYYQSQELQRLRRTTGMKPVLVRIDRTDLSRISVRPKPGLNIASDQGWISVDCLTSGLEGVSVDHWMRAARIIRKNNADMAKVSEAVVHQALRDIAEFSRMAAKRAGIASPLYTSQERERFDRDVVRNFEFVRGSENAPAVLEPSDDVAVVEGEIEGLAQPKELPDDGDDDTWFVED</sequence>
<organism evidence="3">
    <name type="scientific">Rhodopseudomonas palustris (strain BisA53)</name>
    <dbReference type="NCBI Taxonomy" id="316055"/>
    <lineage>
        <taxon>Bacteria</taxon>
        <taxon>Pseudomonadati</taxon>
        <taxon>Pseudomonadota</taxon>
        <taxon>Alphaproteobacteria</taxon>
        <taxon>Hyphomicrobiales</taxon>
        <taxon>Nitrobacteraceae</taxon>
        <taxon>Rhodopseudomonas</taxon>
    </lineage>
</organism>
<dbReference type="GO" id="GO:0015074">
    <property type="term" value="P:DNA integration"/>
    <property type="evidence" value="ECO:0007669"/>
    <property type="project" value="InterPro"/>
</dbReference>
<feature type="compositionally biased region" description="Acidic residues" evidence="1">
    <location>
        <begin position="709"/>
        <end position="720"/>
    </location>
</feature>
<dbReference type="InterPro" id="IPR036397">
    <property type="entry name" value="RNaseH_sf"/>
</dbReference>
<dbReference type="AlphaFoldDB" id="Q07NW5"/>
<feature type="region of interest" description="Disordered" evidence="1">
    <location>
        <begin position="699"/>
        <end position="720"/>
    </location>
</feature>
<accession>Q07NW5</accession>
<dbReference type="STRING" id="316055.RPE_2430"/>
<protein>
    <submittedName>
        <fullName evidence="3">Integrase, catalytic region</fullName>
    </submittedName>
</protein>